<gene>
    <name evidence="2" type="ORF">I5803_08330</name>
</gene>
<evidence type="ECO:0000259" key="1">
    <source>
        <dbReference type="Pfam" id="PF01636"/>
    </source>
</evidence>
<feature type="domain" description="Aminoglycoside phosphotransferase" evidence="1">
    <location>
        <begin position="37"/>
        <end position="293"/>
    </location>
</feature>
<sequence>MRGASTESVAGKARMEQRLGEFIEARTGVRSRLQLWRRFTGGFSWSTYGATITQDTPTGKVQDVVVRIGEPTGLLAPYSTAPESQVLRSLHGGAVPVPAVLFASDDTEVVGAPFMVQERVRGVVRTPWEQARGAESGDNTIAAQFVDTLAALHRFDWTQKELPALDHATTEGNAALRQLARWQAMLEANELRRLPLLHYALHWLRENAPVAPAVTLVHGDYRSGNFLEDEGRITAILDWELVHLGDPHEDLGWACMRMFLDGDKRVCGLMPRDALYDRYAAAAGRTVNRESVRYYEALSLFKVIAMNMSGARRIESGRSPDLRMTSLAFGLPQLMRDLLDVMERAR</sequence>
<proteinExistence type="predicted"/>
<accession>A0A931MGP7</accession>
<dbReference type="Gene3D" id="3.90.1200.10">
    <property type="match status" value="1"/>
</dbReference>
<dbReference type="RefSeq" id="WP_196985903.1">
    <property type="nucleotide sequence ID" value="NZ_JADWYS010000001.1"/>
</dbReference>
<dbReference type="InterPro" id="IPR041726">
    <property type="entry name" value="ACAD10_11_N"/>
</dbReference>
<dbReference type="PANTHER" id="PTHR21310">
    <property type="entry name" value="AMINOGLYCOSIDE PHOSPHOTRANSFERASE-RELATED-RELATED"/>
    <property type="match status" value="1"/>
</dbReference>
<comment type="caution">
    <text evidence="2">The sequence shown here is derived from an EMBL/GenBank/DDBJ whole genome shotgun (WGS) entry which is preliminary data.</text>
</comment>
<name>A0A931MGP7_9BURK</name>
<dbReference type="PANTHER" id="PTHR21310:SF57">
    <property type="entry name" value="BLR2944 PROTEIN"/>
    <property type="match status" value="1"/>
</dbReference>
<dbReference type="InterPro" id="IPR051678">
    <property type="entry name" value="AGP_Transferase"/>
</dbReference>
<reference evidence="2" key="1">
    <citation type="submission" date="2020-11" db="EMBL/GenBank/DDBJ databases">
        <title>Bacterial whole genome sequence for Caenimonas sp. DR4.4.</title>
        <authorList>
            <person name="Le V."/>
            <person name="Ko S.-R."/>
            <person name="Ahn C.-Y."/>
            <person name="Oh H.-M."/>
        </authorList>
    </citation>
    <scope>NUCLEOTIDE SEQUENCE</scope>
    <source>
        <strain evidence="2">DR4.4</strain>
    </source>
</reference>
<dbReference type="Gene3D" id="3.30.200.20">
    <property type="entry name" value="Phosphorylase Kinase, domain 1"/>
    <property type="match status" value="1"/>
</dbReference>
<evidence type="ECO:0000313" key="2">
    <source>
        <dbReference type="EMBL" id="MBG9388024.1"/>
    </source>
</evidence>
<dbReference type="SUPFAM" id="SSF56112">
    <property type="entry name" value="Protein kinase-like (PK-like)"/>
    <property type="match status" value="1"/>
</dbReference>
<dbReference type="Pfam" id="PF01636">
    <property type="entry name" value="APH"/>
    <property type="match status" value="1"/>
</dbReference>
<dbReference type="CDD" id="cd05154">
    <property type="entry name" value="ACAD10_11_N-like"/>
    <property type="match status" value="1"/>
</dbReference>
<protein>
    <submittedName>
        <fullName evidence="2">Phosphotransferase family protein</fullName>
    </submittedName>
</protein>
<organism evidence="2 3">
    <name type="scientific">Caenimonas aquaedulcis</name>
    <dbReference type="NCBI Taxonomy" id="2793270"/>
    <lineage>
        <taxon>Bacteria</taxon>
        <taxon>Pseudomonadati</taxon>
        <taxon>Pseudomonadota</taxon>
        <taxon>Betaproteobacteria</taxon>
        <taxon>Burkholderiales</taxon>
        <taxon>Comamonadaceae</taxon>
        <taxon>Caenimonas</taxon>
    </lineage>
</organism>
<dbReference type="AlphaFoldDB" id="A0A931MGP7"/>
<evidence type="ECO:0000313" key="3">
    <source>
        <dbReference type="Proteomes" id="UP000651050"/>
    </source>
</evidence>
<dbReference type="InterPro" id="IPR002575">
    <property type="entry name" value="Aminoglycoside_PTrfase"/>
</dbReference>
<keyword evidence="3" id="KW-1185">Reference proteome</keyword>
<dbReference type="Proteomes" id="UP000651050">
    <property type="component" value="Unassembled WGS sequence"/>
</dbReference>
<dbReference type="EMBL" id="JADWYS010000001">
    <property type="protein sequence ID" value="MBG9388024.1"/>
    <property type="molecule type" value="Genomic_DNA"/>
</dbReference>
<dbReference type="InterPro" id="IPR011009">
    <property type="entry name" value="Kinase-like_dom_sf"/>
</dbReference>